<dbReference type="STRING" id="6280.A0A0N4TWN2"/>
<evidence type="ECO:0000256" key="1">
    <source>
        <dbReference type="ARBA" id="ARBA00022658"/>
    </source>
</evidence>
<evidence type="ECO:0000313" key="7">
    <source>
        <dbReference type="EMBL" id="VDN94460.1"/>
    </source>
</evidence>
<proteinExistence type="predicted"/>
<dbReference type="InterPro" id="IPR008937">
    <property type="entry name" value="Ras-like_GEF"/>
</dbReference>
<evidence type="ECO:0000256" key="2">
    <source>
        <dbReference type="PROSITE-ProRule" id="PRU00168"/>
    </source>
</evidence>
<keyword evidence="1 2" id="KW-0344">Guanine-nucleotide releasing factor</keyword>
<evidence type="ECO:0000259" key="5">
    <source>
        <dbReference type="PROSITE" id="PS50010"/>
    </source>
</evidence>
<accession>A0A0N4TWN2</accession>
<dbReference type="SUPFAM" id="SSF50729">
    <property type="entry name" value="PH domain-like"/>
    <property type="match status" value="1"/>
</dbReference>
<dbReference type="Gene3D" id="1.10.20.10">
    <property type="entry name" value="Histone, subunit A"/>
    <property type="match status" value="1"/>
</dbReference>
<dbReference type="SUPFAM" id="SSF48065">
    <property type="entry name" value="DBL homology domain (DH-domain)"/>
    <property type="match status" value="1"/>
</dbReference>
<sequence length="1157" mass="134372">MSISVGDATFNRSLVANRQSQWKSQKVFIDRIYQISNNCHPGIGLDQAAAEHIQEILICLFFELLEYHPQTIEDMERNMRTTLPASMFHWVIQVLPSLETSLFVRAAVINVFCAASDCADVLFQFQNTPEALHRIPRKKLHDKRNANSKSLMSLLHMLQPKLKELLGYKLDEEVMLYLLSVIEYIAADILKWTGNYVKNIRKCDPTIGLQNLKIALSADTSLMELTEMLYNEEETSTAGILNDNVEDIVQEMSYDEASRDFNREEAQYLRDLNLIIHVFRRRFETAFEHDAHCLDEMFGNILELHELTVKVQRMLEDAIEMSDTPCVGAGLWELAEAHEFDVYIAYMDLFKQSLTTVIEKVLNDAKYEHFFLLEDRTHSITPGGEAFRLAVKYVLPSLLEIPVIHFFRYVEFTNILCHLARPPDEIEDLKSTKSYFSGLAVKMESLCPLFLINHLKTEQSVRALPESNCSRQRRRIQEIQRSIELWEGKEIGYKCAEVIREGDLLLLRSGPPSSVDTLKKNRGITMRHTFLFDHLLVLCKTLRSSRPEKPLYKFKDKVLIRKTDIFDLKDTEEFQNAFKIVSRSITHERGDNTSWILLCRTPEEKTSWMCDLVKIQAKSSLDRMLDASLKEEEKRVPLILPTSDQYRFADQDCDENIVFEDYTSSSGIPVVKHGTVLKLVERLTYHLYTDYNYVRTFLTTYHSFCTSSELLQLLIERFQVPIPPQLQIAEANSISSLEPRELLNGPCAAAHSQGLRIQVSPTVLNRIERSYQRFRKEYQQPIQCRVLSVIRQWVNNHWYDFEHNPVLLQNLCSFLEETDSHGKVINQYKKWCKSIKVTNFLFIIHILFIYNLILHNKRVDIIPSATHSGLESEPSPVATTSYGPQKPKILWHIAEKGAIETYDLLSLHPIEIGRQITLLQFDLYKAIKPIELVGSAWTKRDKDLRSPQLLKLIDHSTMLTYWVARSIVETCSLDERVYMFSRVLEIMSVFEELNNFTGLVALYSALNSSSVYRLKACWERIDREKQVWYEKFKKLCNPHWKEMIERLKSINPPCVPFFGHYLSKIFFYEEGNSTFVQSEDLTHEQISADGNTSVVGATGRKVMVSFVKCRRIASIISDIQMYQNESYALEVEPSIRVSNLREFINLMMNFISWIKFF</sequence>
<dbReference type="Gene3D" id="1.20.900.10">
    <property type="entry name" value="Dbl homology (DH) domain"/>
    <property type="match status" value="1"/>
</dbReference>
<dbReference type="SMART" id="SM00233">
    <property type="entry name" value="PH"/>
    <property type="match status" value="1"/>
</dbReference>
<dbReference type="Proteomes" id="UP000278627">
    <property type="component" value="Unassembled WGS sequence"/>
</dbReference>
<dbReference type="SMART" id="SM00147">
    <property type="entry name" value="RasGEF"/>
    <property type="match status" value="1"/>
</dbReference>
<dbReference type="PROSITE" id="PS50212">
    <property type="entry name" value="RASGEF_NTER"/>
    <property type="match status" value="1"/>
</dbReference>
<dbReference type="SUPFAM" id="SSF48366">
    <property type="entry name" value="Ras GEF"/>
    <property type="match status" value="1"/>
</dbReference>
<dbReference type="InterPro" id="IPR035899">
    <property type="entry name" value="DBL_dom_sf"/>
</dbReference>
<dbReference type="InterPro" id="IPR009072">
    <property type="entry name" value="Histone-fold"/>
</dbReference>
<dbReference type="Pfam" id="PF22697">
    <property type="entry name" value="SOS1_NGEF_PH"/>
    <property type="match status" value="1"/>
</dbReference>
<dbReference type="InterPro" id="IPR000651">
    <property type="entry name" value="Ras-like_Gua-exchang_fac_N"/>
</dbReference>
<dbReference type="Pfam" id="PF00621">
    <property type="entry name" value="RhoGEF"/>
    <property type="match status" value="1"/>
</dbReference>
<dbReference type="InterPro" id="IPR000219">
    <property type="entry name" value="DH_dom"/>
</dbReference>
<dbReference type="SMART" id="SM00229">
    <property type="entry name" value="RasGEFN"/>
    <property type="match status" value="1"/>
</dbReference>
<dbReference type="InterPro" id="IPR011993">
    <property type="entry name" value="PH-like_dom_sf"/>
</dbReference>
<feature type="domain" description="N-terminal Ras-GEF" evidence="6">
    <location>
        <begin position="667"/>
        <end position="839"/>
    </location>
</feature>
<organism evidence="9">
    <name type="scientific">Brugia pahangi</name>
    <name type="common">Filarial nematode worm</name>
    <dbReference type="NCBI Taxonomy" id="6280"/>
    <lineage>
        <taxon>Eukaryota</taxon>
        <taxon>Metazoa</taxon>
        <taxon>Ecdysozoa</taxon>
        <taxon>Nematoda</taxon>
        <taxon>Chromadorea</taxon>
        <taxon>Rhabditida</taxon>
        <taxon>Spirurina</taxon>
        <taxon>Spiruromorpha</taxon>
        <taxon>Filarioidea</taxon>
        <taxon>Onchocercidae</taxon>
        <taxon>Brugia</taxon>
    </lineage>
</organism>
<evidence type="ECO:0000313" key="9">
    <source>
        <dbReference type="WBParaSite" id="BPAG_0001334701-mRNA-1"/>
    </source>
</evidence>
<dbReference type="Gene3D" id="6.10.250.3060">
    <property type="match status" value="1"/>
</dbReference>
<dbReference type="SMART" id="SM00325">
    <property type="entry name" value="RhoGEF"/>
    <property type="match status" value="1"/>
</dbReference>
<dbReference type="Pfam" id="PF00618">
    <property type="entry name" value="RasGEF_N"/>
    <property type="match status" value="1"/>
</dbReference>
<protein>
    <submittedName>
        <fullName evidence="9">Son of sevenless-like protein 1</fullName>
    </submittedName>
</protein>
<dbReference type="InterPro" id="IPR036964">
    <property type="entry name" value="RASGEF_cat_dom_sf"/>
</dbReference>
<dbReference type="Gene3D" id="2.30.29.30">
    <property type="entry name" value="Pleckstrin-homology domain (PH domain)/Phosphotyrosine-binding domain (PTB)"/>
    <property type="match status" value="1"/>
</dbReference>
<dbReference type="PROSITE" id="PS50010">
    <property type="entry name" value="DH_2"/>
    <property type="match status" value="1"/>
</dbReference>
<feature type="domain" description="DH" evidence="5">
    <location>
        <begin position="253"/>
        <end position="446"/>
    </location>
</feature>
<dbReference type="PROSITE" id="PS50003">
    <property type="entry name" value="PH_DOMAIN"/>
    <property type="match status" value="1"/>
</dbReference>
<dbReference type="GO" id="GO:0007265">
    <property type="term" value="P:Ras protein signal transduction"/>
    <property type="evidence" value="ECO:0007669"/>
    <property type="project" value="TreeGrafter"/>
</dbReference>
<feature type="domain" description="PH" evidence="3">
    <location>
        <begin position="497"/>
        <end position="617"/>
    </location>
</feature>
<dbReference type="InterPro" id="IPR001895">
    <property type="entry name" value="RASGEF_cat_dom"/>
</dbReference>
<dbReference type="SUPFAM" id="SSF47113">
    <property type="entry name" value="Histone-fold"/>
    <property type="match status" value="1"/>
</dbReference>
<dbReference type="InterPro" id="IPR001849">
    <property type="entry name" value="PH_domain"/>
</dbReference>
<dbReference type="PANTHER" id="PTHR23113:SF363">
    <property type="entry name" value="PROTEIN SON OF SEVENLESS"/>
    <property type="match status" value="1"/>
</dbReference>
<dbReference type="AlphaFoldDB" id="A0A0N4TWN2"/>
<evidence type="ECO:0000259" key="3">
    <source>
        <dbReference type="PROSITE" id="PS50003"/>
    </source>
</evidence>
<evidence type="ECO:0000259" key="6">
    <source>
        <dbReference type="PROSITE" id="PS50212"/>
    </source>
</evidence>
<dbReference type="GO" id="GO:0005085">
    <property type="term" value="F:guanyl-nucleotide exchange factor activity"/>
    <property type="evidence" value="ECO:0007669"/>
    <property type="project" value="UniProtKB-KW"/>
</dbReference>
<dbReference type="Pfam" id="PF00617">
    <property type="entry name" value="RasGEF"/>
    <property type="match status" value="1"/>
</dbReference>
<reference evidence="9" key="1">
    <citation type="submission" date="2017-02" db="UniProtKB">
        <authorList>
            <consortium name="WormBaseParasite"/>
        </authorList>
    </citation>
    <scope>IDENTIFICATION</scope>
</reference>
<dbReference type="PROSITE" id="PS50009">
    <property type="entry name" value="RASGEF_CAT"/>
    <property type="match status" value="1"/>
</dbReference>
<dbReference type="InterPro" id="IPR055251">
    <property type="entry name" value="SOS1_NGEF_PH"/>
</dbReference>
<evidence type="ECO:0000313" key="8">
    <source>
        <dbReference type="Proteomes" id="UP000278627"/>
    </source>
</evidence>
<gene>
    <name evidence="7" type="ORF">BPAG_LOCUS13275</name>
</gene>
<dbReference type="EMBL" id="UZAD01013372">
    <property type="protein sequence ID" value="VDN94460.1"/>
    <property type="molecule type" value="Genomic_DNA"/>
</dbReference>
<reference evidence="7 8" key="2">
    <citation type="submission" date="2018-11" db="EMBL/GenBank/DDBJ databases">
        <authorList>
            <consortium name="Pathogen Informatics"/>
        </authorList>
    </citation>
    <scope>NUCLEOTIDE SEQUENCE [LARGE SCALE GENOMIC DNA]</scope>
</reference>
<name>A0A0N4TWN2_BRUPA</name>
<dbReference type="CDD" id="cd06224">
    <property type="entry name" value="REM"/>
    <property type="match status" value="1"/>
</dbReference>
<keyword evidence="8" id="KW-1185">Reference proteome</keyword>
<dbReference type="Gene3D" id="1.10.840.10">
    <property type="entry name" value="Ras guanine-nucleotide exchange factors catalytic domain"/>
    <property type="match status" value="1"/>
</dbReference>
<dbReference type="WBParaSite" id="BPAG_0001334701-mRNA-1">
    <property type="protein sequence ID" value="BPAG_0001334701-mRNA-1"/>
    <property type="gene ID" value="BPAG_0001334701"/>
</dbReference>
<dbReference type="Gene3D" id="1.20.870.10">
    <property type="entry name" value="Son of sevenless (SoS) protein Chain: S domain 1"/>
    <property type="match status" value="1"/>
</dbReference>
<feature type="domain" description="Ras-GEF" evidence="4">
    <location>
        <begin position="908"/>
        <end position="1156"/>
    </location>
</feature>
<dbReference type="GO" id="GO:0046982">
    <property type="term" value="F:protein heterodimerization activity"/>
    <property type="evidence" value="ECO:0007669"/>
    <property type="project" value="InterPro"/>
</dbReference>
<evidence type="ECO:0000259" key="4">
    <source>
        <dbReference type="PROSITE" id="PS50009"/>
    </source>
</evidence>
<dbReference type="InterPro" id="IPR023578">
    <property type="entry name" value="Ras_GEF_dom_sf"/>
</dbReference>
<dbReference type="GO" id="GO:0005886">
    <property type="term" value="C:plasma membrane"/>
    <property type="evidence" value="ECO:0007669"/>
    <property type="project" value="TreeGrafter"/>
</dbReference>
<dbReference type="PANTHER" id="PTHR23113">
    <property type="entry name" value="GUANINE NUCLEOTIDE EXCHANGE FACTOR"/>
    <property type="match status" value="1"/>
</dbReference>